<dbReference type="EMBL" id="JAHXZJ010002609">
    <property type="protein sequence ID" value="KAH0539929.1"/>
    <property type="molecule type" value="Genomic_DNA"/>
</dbReference>
<evidence type="ECO:0000256" key="2">
    <source>
        <dbReference type="SAM" id="Phobius"/>
    </source>
</evidence>
<keyword evidence="4" id="KW-1185">Reference proteome</keyword>
<reference evidence="3 4" key="1">
    <citation type="journal article" date="2021" name="J. Hered.">
        <title>A chromosome-level genome assembly of the parasitoid wasp, Cotesia glomerata (Hymenoptera: Braconidae).</title>
        <authorList>
            <person name="Pinto B.J."/>
            <person name="Weis J.J."/>
            <person name="Gamble T."/>
            <person name="Ode P.J."/>
            <person name="Paul R."/>
            <person name="Zaspel J.M."/>
        </authorList>
    </citation>
    <scope>NUCLEOTIDE SEQUENCE [LARGE SCALE GENOMIC DNA]</scope>
    <source>
        <strain evidence="3">CgM1</strain>
    </source>
</reference>
<feature type="region of interest" description="Disordered" evidence="1">
    <location>
        <begin position="39"/>
        <end position="73"/>
    </location>
</feature>
<sequence length="130" mass="14303">MYLRCRVEKEEISAARDAAEFGGDETTWGPYPVKPSAFTKRSGSRMPVQDETSVRYTHTELSGPSARVGSEFSERPARLLNPDDATRCLSLGSQLTVEHPGDPSWILNAGVLAIVLVTLFGPLHDPKTRF</sequence>
<evidence type="ECO:0000313" key="4">
    <source>
        <dbReference type="Proteomes" id="UP000826195"/>
    </source>
</evidence>
<organism evidence="3 4">
    <name type="scientific">Cotesia glomerata</name>
    <name type="common">Lepidopteran parasitic wasp</name>
    <name type="synonym">Apanteles glomeratus</name>
    <dbReference type="NCBI Taxonomy" id="32391"/>
    <lineage>
        <taxon>Eukaryota</taxon>
        <taxon>Metazoa</taxon>
        <taxon>Ecdysozoa</taxon>
        <taxon>Arthropoda</taxon>
        <taxon>Hexapoda</taxon>
        <taxon>Insecta</taxon>
        <taxon>Pterygota</taxon>
        <taxon>Neoptera</taxon>
        <taxon>Endopterygota</taxon>
        <taxon>Hymenoptera</taxon>
        <taxon>Apocrita</taxon>
        <taxon>Ichneumonoidea</taxon>
        <taxon>Braconidae</taxon>
        <taxon>Microgastrinae</taxon>
        <taxon>Cotesia</taxon>
    </lineage>
</organism>
<proteinExistence type="predicted"/>
<protein>
    <submittedName>
        <fullName evidence="3">Uncharacterized protein</fullName>
    </submittedName>
</protein>
<dbReference type="Proteomes" id="UP000826195">
    <property type="component" value="Unassembled WGS sequence"/>
</dbReference>
<evidence type="ECO:0000256" key="1">
    <source>
        <dbReference type="SAM" id="MobiDB-lite"/>
    </source>
</evidence>
<keyword evidence="2" id="KW-0812">Transmembrane</keyword>
<dbReference type="AlphaFoldDB" id="A0AAV7I282"/>
<name>A0AAV7I282_COTGL</name>
<comment type="caution">
    <text evidence="3">The sequence shown here is derived from an EMBL/GenBank/DDBJ whole genome shotgun (WGS) entry which is preliminary data.</text>
</comment>
<keyword evidence="2" id="KW-0472">Membrane</keyword>
<accession>A0AAV7I282</accession>
<keyword evidence="2" id="KW-1133">Transmembrane helix</keyword>
<feature type="compositionally biased region" description="Polar residues" evidence="1">
    <location>
        <begin position="50"/>
        <end position="62"/>
    </location>
</feature>
<gene>
    <name evidence="3" type="ORF">KQX54_010037</name>
</gene>
<evidence type="ECO:0000313" key="3">
    <source>
        <dbReference type="EMBL" id="KAH0539929.1"/>
    </source>
</evidence>
<feature type="transmembrane region" description="Helical" evidence="2">
    <location>
        <begin position="105"/>
        <end position="123"/>
    </location>
</feature>